<sequence>MDDPTTMTVNTSVSHKSQPTLLSDDEEEEDRDAAEQRPGSVVPGSEYVTKLTSSAVSSPDLGVLVSLLVTSIGMFKR</sequence>
<feature type="region of interest" description="Disordered" evidence="1">
    <location>
        <begin position="1"/>
        <end position="46"/>
    </location>
</feature>
<dbReference type="AlphaFoldDB" id="A0A3P6QTC2"/>
<gene>
    <name evidence="2" type="ORF">DILT_LOCUS1528</name>
</gene>
<organism evidence="2 3">
    <name type="scientific">Dibothriocephalus latus</name>
    <name type="common">Fish tapeworm</name>
    <name type="synonym">Diphyllobothrium latum</name>
    <dbReference type="NCBI Taxonomy" id="60516"/>
    <lineage>
        <taxon>Eukaryota</taxon>
        <taxon>Metazoa</taxon>
        <taxon>Spiralia</taxon>
        <taxon>Lophotrochozoa</taxon>
        <taxon>Platyhelminthes</taxon>
        <taxon>Cestoda</taxon>
        <taxon>Eucestoda</taxon>
        <taxon>Diphyllobothriidea</taxon>
        <taxon>Diphyllobothriidae</taxon>
        <taxon>Dibothriocephalus</taxon>
    </lineage>
</organism>
<dbReference type="EMBL" id="UYRU01010732">
    <property type="protein sequence ID" value="VDK45963.1"/>
    <property type="molecule type" value="Genomic_DNA"/>
</dbReference>
<protein>
    <submittedName>
        <fullName evidence="2">Uncharacterized protein</fullName>
    </submittedName>
</protein>
<feature type="compositionally biased region" description="Acidic residues" evidence="1">
    <location>
        <begin position="23"/>
        <end position="32"/>
    </location>
</feature>
<evidence type="ECO:0000313" key="3">
    <source>
        <dbReference type="Proteomes" id="UP000281553"/>
    </source>
</evidence>
<dbReference type="Proteomes" id="UP000281553">
    <property type="component" value="Unassembled WGS sequence"/>
</dbReference>
<name>A0A3P6QTC2_DIBLA</name>
<proteinExistence type="predicted"/>
<feature type="compositionally biased region" description="Polar residues" evidence="1">
    <location>
        <begin position="1"/>
        <end position="21"/>
    </location>
</feature>
<accession>A0A3P6QTC2</accession>
<reference evidence="2 3" key="1">
    <citation type="submission" date="2018-11" db="EMBL/GenBank/DDBJ databases">
        <authorList>
            <consortium name="Pathogen Informatics"/>
        </authorList>
    </citation>
    <scope>NUCLEOTIDE SEQUENCE [LARGE SCALE GENOMIC DNA]</scope>
</reference>
<evidence type="ECO:0000313" key="2">
    <source>
        <dbReference type="EMBL" id="VDK45963.1"/>
    </source>
</evidence>
<evidence type="ECO:0000256" key="1">
    <source>
        <dbReference type="SAM" id="MobiDB-lite"/>
    </source>
</evidence>
<keyword evidence="3" id="KW-1185">Reference proteome</keyword>